<sequence length="254" mass="25636">MLAEGQHVFTAVATDSAGNVSPISGSYTLTVDVTPPATPLITSINDDVAGNTGLLTNGQVTNDVRPELTGTGVAGSTVHILDNGVEIGTALVSASGNWSFTPSTDLASGPHDLRVNATDAAGNVSGASPIFNITIDITAPSAPVLDTVVDDVGTVTGTLDSGDVTNDARPTFTGSGEVGALSAFLSDDQEIGTAVVNASGSWTFTPETALEEGSRSIRFTATDTAGNTGPASEPFILTVDTLAPCGPDAHRHQR</sequence>
<proteinExistence type="predicted"/>
<dbReference type="Gene3D" id="3.30.420.430">
    <property type="match status" value="3"/>
</dbReference>
<dbReference type="EMBL" id="LR590464">
    <property type="protein sequence ID" value="VTP75361.1"/>
    <property type="molecule type" value="Genomic_DNA"/>
</dbReference>
<evidence type="ECO:0000259" key="1">
    <source>
        <dbReference type="Pfam" id="PF19077"/>
    </source>
</evidence>
<evidence type="ECO:0000313" key="3">
    <source>
        <dbReference type="Proteomes" id="UP000310719"/>
    </source>
</evidence>
<dbReference type="Proteomes" id="UP000310719">
    <property type="component" value="Chromosome"/>
</dbReference>
<protein>
    <recommendedName>
        <fullName evidence="1">Bacterial Ig-like domain-containing protein</fullName>
    </recommendedName>
</protein>
<dbReference type="AlphaFoldDB" id="A0A4U9IGC7"/>
<gene>
    <name evidence="2" type="ORF">NCTC13032_05613</name>
</gene>
<feature type="domain" description="Bacterial Ig-like" evidence="1">
    <location>
        <begin position="44"/>
        <end position="136"/>
    </location>
</feature>
<name>A0A4U9IGC7_9ENTR</name>
<accession>A0A4U9IGC7</accession>
<reference evidence="2 3" key="1">
    <citation type="submission" date="2019-05" db="EMBL/GenBank/DDBJ databases">
        <authorList>
            <consortium name="Pathogen Informatics"/>
        </authorList>
    </citation>
    <scope>NUCLEOTIDE SEQUENCE [LARGE SCALE GENOMIC DNA]</scope>
    <source>
        <strain evidence="2 3">NCTC13032</strain>
    </source>
</reference>
<feature type="domain" description="Bacterial Ig-like" evidence="1">
    <location>
        <begin position="151"/>
        <end position="241"/>
    </location>
</feature>
<dbReference type="NCBIfam" id="NF033510">
    <property type="entry name" value="Ca_tandemer"/>
    <property type="match status" value="2"/>
</dbReference>
<dbReference type="InterPro" id="IPR044016">
    <property type="entry name" value="Big_13"/>
</dbReference>
<evidence type="ECO:0000313" key="2">
    <source>
        <dbReference type="EMBL" id="VTP75361.1"/>
    </source>
</evidence>
<organism evidence="2 3">
    <name type="scientific">Leclercia adecarboxylata</name>
    <dbReference type="NCBI Taxonomy" id="83655"/>
    <lineage>
        <taxon>Bacteria</taxon>
        <taxon>Pseudomonadati</taxon>
        <taxon>Pseudomonadota</taxon>
        <taxon>Gammaproteobacteria</taxon>
        <taxon>Enterobacterales</taxon>
        <taxon>Enterobacteriaceae</taxon>
        <taxon>Leclercia</taxon>
    </lineage>
</organism>
<dbReference type="Pfam" id="PF19077">
    <property type="entry name" value="Big_13"/>
    <property type="match status" value="2"/>
</dbReference>